<protein>
    <submittedName>
        <fullName evidence="1">Uncharacterized protein</fullName>
    </submittedName>
</protein>
<dbReference type="EMBL" id="GBXM01098658">
    <property type="protein sequence ID" value="JAH09919.1"/>
    <property type="molecule type" value="Transcribed_RNA"/>
</dbReference>
<evidence type="ECO:0000313" key="1">
    <source>
        <dbReference type="EMBL" id="JAH09919.1"/>
    </source>
</evidence>
<dbReference type="AlphaFoldDB" id="A0A0E9PZL1"/>
<accession>A0A0E9PZL1</accession>
<name>A0A0E9PZL1_ANGAN</name>
<reference evidence="1" key="1">
    <citation type="submission" date="2014-11" db="EMBL/GenBank/DDBJ databases">
        <authorList>
            <person name="Amaro Gonzalez C."/>
        </authorList>
    </citation>
    <scope>NUCLEOTIDE SEQUENCE</scope>
</reference>
<organism evidence="1">
    <name type="scientific">Anguilla anguilla</name>
    <name type="common">European freshwater eel</name>
    <name type="synonym">Muraena anguilla</name>
    <dbReference type="NCBI Taxonomy" id="7936"/>
    <lineage>
        <taxon>Eukaryota</taxon>
        <taxon>Metazoa</taxon>
        <taxon>Chordata</taxon>
        <taxon>Craniata</taxon>
        <taxon>Vertebrata</taxon>
        <taxon>Euteleostomi</taxon>
        <taxon>Actinopterygii</taxon>
        <taxon>Neopterygii</taxon>
        <taxon>Teleostei</taxon>
        <taxon>Anguilliformes</taxon>
        <taxon>Anguillidae</taxon>
        <taxon>Anguilla</taxon>
    </lineage>
</organism>
<proteinExistence type="predicted"/>
<reference evidence="1" key="2">
    <citation type="journal article" date="2015" name="Fish Shellfish Immunol.">
        <title>Early steps in the European eel (Anguilla anguilla)-Vibrio vulnificus interaction in the gills: Role of the RtxA13 toxin.</title>
        <authorList>
            <person name="Callol A."/>
            <person name="Pajuelo D."/>
            <person name="Ebbesson L."/>
            <person name="Teles M."/>
            <person name="MacKenzie S."/>
            <person name="Amaro C."/>
        </authorList>
    </citation>
    <scope>NUCLEOTIDE SEQUENCE</scope>
</reference>
<sequence length="54" mass="6780">MKKYKYKNDQDKQTKMIFQQKRTFISELRKFVSIMKYCIYLQTHIHTNDEMQTK</sequence>